<dbReference type="AlphaFoldDB" id="A0A427ASW0"/>
<dbReference type="Proteomes" id="UP000287651">
    <property type="component" value="Unassembled WGS sequence"/>
</dbReference>
<accession>A0A427ASW0</accession>
<gene>
    <name evidence="1" type="ORF">B296_00000004</name>
</gene>
<protein>
    <submittedName>
        <fullName evidence="1">Uncharacterized protein</fullName>
    </submittedName>
</protein>
<comment type="caution">
    <text evidence="1">The sequence shown here is derived from an EMBL/GenBank/DDBJ whole genome shotgun (WGS) entry which is preliminary data.</text>
</comment>
<organism evidence="1 2">
    <name type="scientific">Ensete ventricosum</name>
    <name type="common">Abyssinian banana</name>
    <name type="synonym">Musa ensete</name>
    <dbReference type="NCBI Taxonomy" id="4639"/>
    <lineage>
        <taxon>Eukaryota</taxon>
        <taxon>Viridiplantae</taxon>
        <taxon>Streptophyta</taxon>
        <taxon>Embryophyta</taxon>
        <taxon>Tracheophyta</taxon>
        <taxon>Spermatophyta</taxon>
        <taxon>Magnoliopsida</taxon>
        <taxon>Liliopsida</taxon>
        <taxon>Zingiberales</taxon>
        <taxon>Musaceae</taxon>
        <taxon>Ensete</taxon>
    </lineage>
</organism>
<name>A0A427ASW0_ENSVE</name>
<evidence type="ECO:0000313" key="2">
    <source>
        <dbReference type="Proteomes" id="UP000287651"/>
    </source>
</evidence>
<proteinExistence type="predicted"/>
<sequence length="125" mass="14259">MNSLWLKRLDLPSYLVLLPIRVLQLELKVLNTTQSTYYSYLGVQVLRNTQFENLIESTIPSSPGASPVLALVIGLLTDFHLILKRNTHFELIDTLDSLTLPSRLQLTSNLRQDQDTEQLKILPMP</sequence>
<dbReference type="EMBL" id="AMZH03001461">
    <property type="protein sequence ID" value="RRT79226.1"/>
    <property type="molecule type" value="Genomic_DNA"/>
</dbReference>
<reference evidence="1 2" key="1">
    <citation type="journal article" date="2014" name="Agronomy (Basel)">
        <title>A Draft Genome Sequence for Ensete ventricosum, the Drought-Tolerant Tree Against Hunger.</title>
        <authorList>
            <person name="Harrison J."/>
            <person name="Moore K.A."/>
            <person name="Paszkiewicz K."/>
            <person name="Jones T."/>
            <person name="Grant M."/>
            <person name="Ambacheew D."/>
            <person name="Muzemil S."/>
            <person name="Studholme D.J."/>
        </authorList>
    </citation>
    <scope>NUCLEOTIDE SEQUENCE [LARGE SCALE GENOMIC DNA]</scope>
</reference>
<evidence type="ECO:0000313" key="1">
    <source>
        <dbReference type="EMBL" id="RRT79226.1"/>
    </source>
</evidence>